<dbReference type="EMBL" id="MU629893">
    <property type="protein sequence ID" value="KAJ1254803.1"/>
    <property type="molecule type" value="Genomic_DNA"/>
</dbReference>
<feature type="region of interest" description="Disordered" evidence="1">
    <location>
        <begin position="95"/>
        <end position="141"/>
    </location>
</feature>
<evidence type="ECO:0000256" key="1">
    <source>
        <dbReference type="SAM" id="MobiDB-lite"/>
    </source>
</evidence>
<gene>
    <name evidence="2" type="ORF">BS78_K325200</name>
</gene>
<sequence>MAANQRKQAVRSTCTLRGELHQRNTNGCCSNTKLLRTAGTNIKANRLYGVNGELAHTPLKKVKNSTDPSPQNRLTDSLTPNYSWAHMSSLTSCQIKEQRPGAASDASLGSAAPRDLDAPAAASESGPGSRPPTCSRTSPHRWTRCPRLRHRASTSSRAGCSWLALSLGSLCCSARQFSSIGSLAS</sequence>
<proteinExistence type="predicted"/>
<organism evidence="2 3">
    <name type="scientific">Paspalum vaginatum</name>
    <name type="common">seashore paspalum</name>
    <dbReference type="NCBI Taxonomy" id="158149"/>
    <lineage>
        <taxon>Eukaryota</taxon>
        <taxon>Viridiplantae</taxon>
        <taxon>Streptophyta</taxon>
        <taxon>Embryophyta</taxon>
        <taxon>Tracheophyta</taxon>
        <taxon>Spermatophyta</taxon>
        <taxon>Magnoliopsida</taxon>
        <taxon>Liliopsida</taxon>
        <taxon>Poales</taxon>
        <taxon>Poaceae</taxon>
        <taxon>PACMAD clade</taxon>
        <taxon>Panicoideae</taxon>
        <taxon>Andropogonodae</taxon>
        <taxon>Paspaleae</taxon>
        <taxon>Paspalinae</taxon>
        <taxon>Paspalum</taxon>
    </lineage>
</organism>
<feature type="compositionally biased region" description="Polar residues" evidence="1">
    <location>
        <begin position="65"/>
        <end position="79"/>
    </location>
</feature>
<dbReference type="Proteomes" id="UP001164776">
    <property type="component" value="Unassembled WGS sequence"/>
</dbReference>
<feature type="region of interest" description="Disordered" evidence="1">
    <location>
        <begin position="59"/>
        <end position="79"/>
    </location>
</feature>
<protein>
    <submittedName>
        <fullName evidence="2">Uncharacterized protein</fullName>
    </submittedName>
</protein>
<evidence type="ECO:0000313" key="3">
    <source>
        <dbReference type="Proteomes" id="UP001164776"/>
    </source>
</evidence>
<keyword evidence="3" id="KW-1185">Reference proteome</keyword>
<accession>A0A9W7X7P0</accession>
<feature type="compositionally biased region" description="Low complexity" evidence="1">
    <location>
        <begin position="101"/>
        <end position="132"/>
    </location>
</feature>
<evidence type="ECO:0000313" key="2">
    <source>
        <dbReference type="EMBL" id="KAJ1254803.1"/>
    </source>
</evidence>
<comment type="caution">
    <text evidence="2">The sequence shown here is derived from an EMBL/GenBank/DDBJ whole genome shotgun (WGS) entry which is preliminary data.</text>
</comment>
<dbReference type="AlphaFoldDB" id="A0A9W7X7P0"/>
<name>A0A9W7X7P0_9POAL</name>
<reference evidence="2 3" key="1">
    <citation type="submission" date="2022-10" db="EMBL/GenBank/DDBJ databases">
        <title>WGS assembly of Paspalum vaginatum 540-79.</title>
        <authorList>
            <person name="Sun G."/>
            <person name="Wase N."/>
            <person name="Shu S."/>
            <person name="Jenkins J."/>
            <person name="Zhou B."/>
            <person name="Torres-Rodriguez J."/>
            <person name="Chen C."/>
            <person name="Sandor L."/>
            <person name="Plott C."/>
            <person name="Yoshinga Y."/>
            <person name="Daum C."/>
            <person name="Qi P."/>
            <person name="Barry K."/>
            <person name="Lipzen A."/>
            <person name="Berry L."/>
            <person name="Pedersen C."/>
            <person name="Gottilla T."/>
            <person name="Foltz A."/>
            <person name="Yu H."/>
            <person name="O'Malley R."/>
            <person name="Zhang C."/>
            <person name="Devos K."/>
            <person name="Sigmon B."/>
            <person name="Yu B."/>
            <person name="Obata T."/>
            <person name="Schmutz J."/>
            <person name="Schnable J."/>
        </authorList>
    </citation>
    <scope>NUCLEOTIDE SEQUENCE [LARGE SCALE GENOMIC DNA]</scope>
    <source>
        <strain evidence="3">cv. 540-79</strain>
    </source>
</reference>